<evidence type="ECO:0000313" key="20">
    <source>
        <dbReference type="EMBL" id="MCZ7908708.1"/>
    </source>
</evidence>
<evidence type="ECO:0000256" key="13">
    <source>
        <dbReference type="ARBA" id="ARBA00023002"/>
    </source>
</evidence>
<comment type="cofactor">
    <cofactor evidence="17">
        <name>Zn(2+)</name>
        <dbReference type="ChEBI" id="CHEBI:29105"/>
    </cofactor>
    <text evidence="17">Binds 1 zinc ion.</text>
</comment>
<evidence type="ECO:0000256" key="15">
    <source>
        <dbReference type="PIRSR" id="PIRSR006769-1"/>
    </source>
</evidence>
<evidence type="ECO:0000256" key="3">
    <source>
        <dbReference type="ARBA" id="ARBA00004910"/>
    </source>
</evidence>
<keyword evidence="14" id="KW-0511">Multifunctional enzyme</keyword>
<evidence type="ECO:0000256" key="14">
    <source>
        <dbReference type="ARBA" id="ARBA00023268"/>
    </source>
</evidence>
<keyword evidence="13 20" id="KW-0560">Oxidoreductase</keyword>
<keyword evidence="11 17" id="KW-0862">Zinc</keyword>
<dbReference type="SUPFAM" id="SSF53927">
    <property type="entry name" value="Cytidine deaminase-like"/>
    <property type="match status" value="1"/>
</dbReference>
<keyword evidence="21" id="KW-1185">Reference proteome</keyword>
<organism evidence="20 21">
    <name type="scientific">Agrobacterium leguminum</name>
    <dbReference type="NCBI Taxonomy" id="2792015"/>
    <lineage>
        <taxon>Bacteria</taxon>
        <taxon>Pseudomonadati</taxon>
        <taxon>Pseudomonadota</taxon>
        <taxon>Alphaproteobacteria</taxon>
        <taxon>Hyphomicrobiales</taxon>
        <taxon>Rhizobiaceae</taxon>
        <taxon>Rhizobium/Agrobacterium group</taxon>
        <taxon>Agrobacterium</taxon>
    </lineage>
</organism>
<dbReference type="PANTHER" id="PTHR38011:SF7">
    <property type="entry name" value="2,5-DIAMINO-6-RIBOSYLAMINO-4(3H)-PYRIMIDINONE 5'-PHOSPHATE REDUCTASE"/>
    <property type="match status" value="1"/>
</dbReference>
<dbReference type="InterPro" id="IPR016192">
    <property type="entry name" value="APOBEC/CMP_deaminase_Zn-bd"/>
</dbReference>
<reference evidence="20" key="1">
    <citation type="submission" date="2022-12" db="EMBL/GenBank/DDBJ databases">
        <title>Draft genome sequences of 22 rhizogenic Agrobacterium biovar 1 strains, the causative agent of hairy root disease.</title>
        <authorList>
            <person name="Kim N."/>
            <person name="Vargas P."/>
            <person name="Rediers H."/>
        </authorList>
    </citation>
    <scope>NUCLEOTIDE SEQUENCE</scope>
    <source>
        <strain evidence="20">ST07.17.026</strain>
    </source>
</reference>
<gene>
    <name evidence="20" type="primary">ribD</name>
    <name evidence="20" type="ORF">O9X94_05245</name>
</gene>
<feature type="binding site" evidence="16">
    <location>
        <position position="188"/>
    </location>
    <ligand>
        <name>substrate</name>
    </ligand>
</feature>
<protein>
    <recommendedName>
        <fullName evidence="8">Riboflavin biosynthesis protein RibD</fullName>
        <ecNumber evidence="7">1.1.1.193</ecNumber>
        <ecNumber evidence="6">3.5.4.26</ecNumber>
    </recommendedName>
</protein>
<comment type="similarity">
    <text evidence="5">In the C-terminal section; belongs to the HTP reductase family.</text>
</comment>
<keyword evidence="10 17" id="KW-0479">Metal-binding</keyword>
<dbReference type="EC" id="1.1.1.193" evidence="7"/>
<dbReference type="Gene3D" id="3.40.140.10">
    <property type="entry name" value="Cytidine Deaminase, domain 2"/>
    <property type="match status" value="1"/>
</dbReference>
<feature type="compositionally biased region" description="Basic and acidic residues" evidence="18">
    <location>
        <begin position="302"/>
        <end position="312"/>
    </location>
</feature>
<dbReference type="GO" id="GO:0008703">
    <property type="term" value="F:5-amino-6-(5-phosphoribosylamino)uracil reductase activity"/>
    <property type="evidence" value="ECO:0007669"/>
    <property type="project" value="UniProtKB-EC"/>
</dbReference>
<feature type="domain" description="CMP/dCMP-type deaminase" evidence="19">
    <location>
        <begin position="5"/>
        <end position="126"/>
    </location>
</feature>
<dbReference type="EC" id="3.5.4.26" evidence="6"/>
<evidence type="ECO:0000256" key="7">
    <source>
        <dbReference type="ARBA" id="ARBA00013173"/>
    </source>
</evidence>
<feature type="binding site" evidence="16">
    <location>
        <position position="158"/>
    </location>
    <ligand>
        <name>NADP(+)</name>
        <dbReference type="ChEBI" id="CHEBI:58349"/>
    </ligand>
</feature>
<evidence type="ECO:0000259" key="19">
    <source>
        <dbReference type="PROSITE" id="PS51747"/>
    </source>
</evidence>
<dbReference type="Proteomes" id="UP001151309">
    <property type="component" value="Unassembled WGS sequence"/>
</dbReference>
<evidence type="ECO:0000256" key="18">
    <source>
        <dbReference type="SAM" id="MobiDB-lite"/>
    </source>
</evidence>
<evidence type="ECO:0000256" key="1">
    <source>
        <dbReference type="ARBA" id="ARBA00002151"/>
    </source>
</evidence>
<comment type="similarity">
    <text evidence="4">In the N-terminal section; belongs to the cytidine and deoxycytidylate deaminase family.</text>
</comment>
<dbReference type="InterPro" id="IPR016193">
    <property type="entry name" value="Cytidine_deaminase-like"/>
</dbReference>
<evidence type="ECO:0000256" key="6">
    <source>
        <dbReference type="ARBA" id="ARBA00012766"/>
    </source>
</evidence>
<dbReference type="InterPro" id="IPR024072">
    <property type="entry name" value="DHFR-like_dom_sf"/>
</dbReference>
<dbReference type="PROSITE" id="PS51747">
    <property type="entry name" value="CYT_DCMP_DEAMINASES_2"/>
    <property type="match status" value="1"/>
</dbReference>
<dbReference type="GO" id="GO:0008835">
    <property type="term" value="F:diaminohydroxyphosphoribosylaminopyrimidine deaminase activity"/>
    <property type="evidence" value="ECO:0007669"/>
    <property type="project" value="UniProtKB-EC"/>
</dbReference>
<dbReference type="InterPro" id="IPR050765">
    <property type="entry name" value="Riboflavin_Biosynth_HTPR"/>
</dbReference>
<evidence type="ECO:0000256" key="4">
    <source>
        <dbReference type="ARBA" id="ARBA00005259"/>
    </source>
</evidence>
<evidence type="ECO:0000256" key="11">
    <source>
        <dbReference type="ARBA" id="ARBA00022833"/>
    </source>
</evidence>
<accession>A0A9X3HS75</accession>
<feature type="region of interest" description="Disordered" evidence="18">
    <location>
        <begin position="258"/>
        <end position="312"/>
    </location>
</feature>
<sequence>MTTRADDERFMARAIEVSLRHQGQTLTNPSVGCVLVKDGKIIAEAVTAIGGRPHAERQALEIAGEAARGATAYVTLEPCSHWGKTPPCANALVEYGVARVVVAVDDPDERVSGRGYTILRDAGIFVETGLLRDEGKRALAGYLTRQVKKRPHVILKLANSADGMIGRKGEGQVAITGPEARHAVHELRARCDCILVGIGTAIADDPELTVRIAGMEQRSPVRIVLDRHFELPLTSKLVKTAREVPVIVAALPPSALPGISPSRGEIDGAPLRPASTAREGAPQAQFDRADNPLPISPLEGEMPGRAEGGSRDRRRQLLTDAGVQILEAPTLENLLHILAESGMSELLVEGGAFAAKSFLEAGLVDRIMLFESPVVIGEGGIETPLNRADITGDYALISETAYGPDCCFDYERPI</sequence>
<feature type="binding site" evidence="17">
    <location>
        <position position="54"/>
    </location>
    <ligand>
        <name>Zn(2+)</name>
        <dbReference type="ChEBI" id="CHEBI:29105"/>
        <note>catalytic</note>
    </ligand>
</feature>
<evidence type="ECO:0000256" key="16">
    <source>
        <dbReference type="PIRSR" id="PIRSR006769-2"/>
    </source>
</evidence>
<dbReference type="GO" id="GO:0008270">
    <property type="term" value="F:zinc ion binding"/>
    <property type="evidence" value="ECO:0007669"/>
    <property type="project" value="InterPro"/>
</dbReference>
<evidence type="ECO:0000313" key="21">
    <source>
        <dbReference type="Proteomes" id="UP001151309"/>
    </source>
</evidence>
<proteinExistence type="inferred from homology"/>
<keyword evidence="12 16" id="KW-0521">NADP</keyword>
<evidence type="ECO:0000256" key="2">
    <source>
        <dbReference type="ARBA" id="ARBA00004882"/>
    </source>
</evidence>
<dbReference type="RefSeq" id="WP_269830782.1">
    <property type="nucleotide sequence ID" value="NZ_JAPZLT010000002.1"/>
</dbReference>
<comment type="function">
    <text evidence="1">Converts 2,5-diamino-6-(ribosylamino)-4(3h)-pyrimidinone 5'-phosphate into 5-amino-6-(ribosylamino)-2,4(1h,3h)-pyrimidinedione 5'-phosphate.</text>
</comment>
<dbReference type="PROSITE" id="PS00903">
    <property type="entry name" value="CYT_DCMP_DEAMINASES_1"/>
    <property type="match status" value="1"/>
</dbReference>
<feature type="binding site" evidence="17">
    <location>
        <position position="88"/>
    </location>
    <ligand>
        <name>Zn(2+)</name>
        <dbReference type="ChEBI" id="CHEBI:29105"/>
        <note>catalytic</note>
    </ligand>
</feature>
<feature type="binding site" evidence="16">
    <location>
        <position position="208"/>
    </location>
    <ligand>
        <name>substrate</name>
    </ligand>
</feature>
<dbReference type="PANTHER" id="PTHR38011">
    <property type="entry name" value="DIHYDROFOLATE REDUCTASE FAMILY PROTEIN (AFU_ORTHOLOGUE AFUA_8G06820)"/>
    <property type="match status" value="1"/>
</dbReference>
<name>A0A9X3HS75_9HYPH</name>
<dbReference type="InterPro" id="IPR002125">
    <property type="entry name" value="CMP_dCMP_dom"/>
</dbReference>
<comment type="pathway">
    <text evidence="2">Cofactor biosynthesis; riboflavin biosynthesis; 5-amino-6-(D-ribitylamino)uracil from GTP: step 2/4.</text>
</comment>
<dbReference type="CDD" id="cd01284">
    <property type="entry name" value="Riboflavin_deaminase-reductase"/>
    <property type="match status" value="1"/>
</dbReference>
<evidence type="ECO:0000256" key="5">
    <source>
        <dbReference type="ARBA" id="ARBA00007417"/>
    </source>
</evidence>
<dbReference type="InterPro" id="IPR004794">
    <property type="entry name" value="Eubact_RibD"/>
</dbReference>
<evidence type="ECO:0000256" key="10">
    <source>
        <dbReference type="ARBA" id="ARBA00022723"/>
    </source>
</evidence>
<comment type="caution">
    <text evidence="20">The sequence shown here is derived from an EMBL/GenBank/DDBJ whole genome shotgun (WGS) entry which is preliminary data.</text>
</comment>
<evidence type="ECO:0000256" key="9">
    <source>
        <dbReference type="ARBA" id="ARBA00022619"/>
    </source>
</evidence>
<dbReference type="Gene3D" id="3.40.430.10">
    <property type="entry name" value="Dihydrofolate Reductase, subunit A"/>
    <property type="match status" value="1"/>
</dbReference>
<feature type="binding site" evidence="16">
    <location>
        <position position="200"/>
    </location>
    <ligand>
        <name>NADP(+)</name>
        <dbReference type="ChEBI" id="CHEBI:58349"/>
    </ligand>
</feature>
<feature type="binding site" evidence="16">
    <location>
        <position position="204"/>
    </location>
    <ligand>
        <name>NADP(+)</name>
        <dbReference type="ChEBI" id="CHEBI:58349"/>
    </ligand>
</feature>
<keyword evidence="9" id="KW-0686">Riboflavin biosynthesis</keyword>
<dbReference type="AlphaFoldDB" id="A0A9X3HS75"/>
<dbReference type="PIRSF" id="PIRSF006769">
    <property type="entry name" value="RibD"/>
    <property type="match status" value="1"/>
</dbReference>
<evidence type="ECO:0000256" key="8">
    <source>
        <dbReference type="ARBA" id="ARBA00019930"/>
    </source>
</evidence>
<dbReference type="InterPro" id="IPR002734">
    <property type="entry name" value="RibDG_C"/>
</dbReference>
<dbReference type="SUPFAM" id="SSF53597">
    <property type="entry name" value="Dihydrofolate reductase-like"/>
    <property type="match status" value="2"/>
</dbReference>
<evidence type="ECO:0000256" key="12">
    <source>
        <dbReference type="ARBA" id="ARBA00022857"/>
    </source>
</evidence>
<feature type="binding site" evidence="16">
    <location>
        <position position="211"/>
    </location>
    <ligand>
        <name>substrate</name>
    </ligand>
</feature>
<feature type="binding site" evidence="17">
    <location>
        <position position="79"/>
    </location>
    <ligand>
        <name>Zn(2+)</name>
        <dbReference type="ChEBI" id="CHEBI:29105"/>
        <note>catalytic</note>
    </ligand>
</feature>
<comment type="pathway">
    <text evidence="3">Cofactor biosynthesis; riboflavin biosynthesis; 5-amino-6-(D-ribitylamino)uracil from GTP: step 3/4.</text>
</comment>
<dbReference type="EMBL" id="JAPZLT010000002">
    <property type="protein sequence ID" value="MCZ7908708.1"/>
    <property type="molecule type" value="Genomic_DNA"/>
</dbReference>
<dbReference type="Pfam" id="PF01872">
    <property type="entry name" value="RibD_C"/>
    <property type="match status" value="2"/>
</dbReference>
<dbReference type="Pfam" id="PF00383">
    <property type="entry name" value="dCMP_cyt_deam_1"/>
    <property type="match status" value="1"/>
</dbReference>
<dbReference type="NCBIfam" id="TIGR00326">
    <property type="entry name" value="eubact_ribD"/>
    <property type="match status" value="1"/>
</dbReference>
<evidence type="ECO:0000256" key="17">
    <source>
        <dbReference type="PIRSR" id="PIRSR006769-3"/>
    </source>
</evidence>
<feature type="active site" description="Proton donor" evidence="15">
    <location>
        <position position="56"/>
    </location>
</feature>
<dbReference type="GO" id="GO:0009231">
    <property type="term" value="P:riboflavin biosynthetic process"/>
    <property type="evidence" value="ECO:0007669"/>
    <property type="project" value="UniProtKB-KW"/>
</dbReference>
<keyword evidence="20" id="KW-0378">Hydrolase</keyword>